<dbReference type="GO" id="GO:0086010">
    <property type="term" value="P:membrane depolarization during action potential"/>
    <property type="evidence" value="ECO:0007669"/>
    <property type="project" value="TreeGrafter"/>
</dbReference>
<keyword evidence="6" id="KW-0677">Repeat</keyword>
<feature type="region of interest" description="Disordered" evidence="16">
    <location>
        <begin position="366"/>
        <end position="398"/>
    </location>
</feature>
<feature type="domain" description="Ion transport" evidence="18">
    <location>
        <begin position="1"/>
        <end position="205"/>
    </location>
</feature>
<feature type="region of interest" description="Disordered" evidence="16">
    <location>
        <begin position="1147"/>
        <end position="1195"/>
    </location>
</feature>
<evidence type="ECO:0000259" key="18">
    <source>
        <dbReference type="Pfam" id="PF00520"/>
    </source>
</evidence>
<dbReference type="Pfam" id="PF00520">
    <property type="entry name" value="Ion_trans"/>
    <property type="match status" value="4"/>
</dbReference>
<dbReference type="Proteomes" id="UP000009046">
    <property type="component" value="Unassembled WGS sequence"/>
</dbReference>
<dbReference type="GO" id="GO:0005248">
    <property type="term" value="F:voltage-gated sodium channel activity"/>
    <property type="evidence" value="ECO:0007669"/>
    <property type="project" value="TreeGrafter"/>
</dbReference>
<evidence type="ECO:0000256" key="2">
    <source>
        <dbReference type="ARBA" id="ARBA00022448"/>
    </source>
</evidence>
<dbReference type="EMBL" id="AAZO01005172">
    <property type="status" value="NOT_ANNOTATED_CDS"/>
    <property type="molecule type" value="Genomic_DNA"/>
</dbReference>
<dbReference type="PANTHER" id="PTHR10037">
    <property type="entry name" value="VOLTAGE-GATED CATION CHANNEL CALCIUM AND SODIUM"/>
    <property type="match status" value="1"/>
</dbReference>
<dbReference type="eggNOG" id="KOG2302">
    <property type="taxonomic scope" value="Eukaryota"/>
</dbReference>
<keyword evidence="12" id="KW-0325">Glycoprotein</keyword>
<feature type="compositionally biased region" description="Basic and acidic residues" evidence="16">
    <location>
        <begin position="2435"/>
        <end position="2449"/>
    </location>
</feature>
<reference evidence="19" key="1">
    <citation type="submission" date="2007-04" db="EMBL/GenBank/DDBJ databases">
        <title>Annotation of Pediculus humanus corporis strain USDA.</title>
        <authorList>
            <person name="Kirkness E."/>
            <person name="Hannick L."/>
            <person name="Hass B."/>
            <person name="Bruggner R."/>
            <person name="Lawson D."/>
            <person name="Bidwell S."/>
            <person name="Joardar V."/>
            <person name="Caler E."/>
            <person name="Walenz B."/>
            <person name="Inman J."/>
            <person name="Schobel S."/>
            <person name="Galinsky K."/>
            <person name="Amedeo P."/>
            <person name="Strausberg R."/>
        </authorList>
    </citation>
    <scope>NUCLEOTIDE SEQUENCE</scope>
    <source>
        <strain evidence="19">USDA</strain>
    </source>
</reference>
<dbReference type="FunFam" id="1.10.287.70:FF:000120">
    <property type="entry name" value="Voltage-dependent T-type calcium channel subunit alpha"/>
    <property type="match status" value="1"/>
</dbReference>
<keyword evidence="2" id="KW-0813">Transport</keyword>
<evidence type="ECO:0000313" key="20">
    <source>
        <dbReference type="EnsemblMetazoa" id="PHUM422550-PA"/>
    </source>
</evidence>
<dbReference type="OMA" id="GQAWSCG"/>
<feature type="compositionally biased region" description="Polar residues" evidence="16">
    <location>
        <begin position="2158"/>
        <end position="2168"/>
    </location>
</feature>
<evidence type="ECO:0000313" key="19">
    <source>
        <dbReference type="EMBL" id="EEB16420.1"/>
    </source>
</evidence>
<feature type="compositionally biased region" description="Polar residues" evidence="16">
    <location>
        <begin position="1154"/>
        <end position="1173"/>
    </location>
</feature>
<dbReference type="FunFam" id="1.20.120.350:FF:000007">
    <property type="entry name" value="Voltage-dependent T-type calcium channel subunit alpha"/>
    <property type="match status" value="1"/>
</dbReference>
<dbReference type="InterPro" id="IPR043203">
    <property type="entry name" value="VGCC_Ca_Na"/>
</dbReference>
<dbReference type="STRING" id="121224.E0VSR4"/>
<feature type="transmembrane region" description="Helical" evidence="17">
    <location>
        <begin position="135"/>
        <end position="153"/>
    </location>
</feature>
<keyword evidence="9 17" id="KW-1133">Transmembrane helix</keyword>
<feature type="transmembrane region" description="Helical" evidence="17">
    <location>
        <begin position="1539"/>
        <end position="1562"/>
    </location>
</feature>
<dbReference type="FunFam" id="1.10.287.70:FF:000125">
    <property type="entry name" value="Voltage-dependent T-type calcium channel subunit alpha"/>
    <property type="match status" value="1"/>
</dbReference>
<protein>
    <submittedName>
        <fullName evidence="19">Voltage-gated calcium channel, putative</fullName>
    </submittedName>
</protein>
<dbReference type="FunCoup" id="E0VSR4">
    <property type="interactions" value="163"/>
</dbReference>
<comment type="subcellular location">
    <subcellularLocation>
        <location evidence="1">Membrane</location>
        <topology evidence="1">Multi-pass membrane protein</topology>
    </subcellularLocation>
</comment>
<keyword evidence="13" id="KW-0407">Ion channel</keyword>
<keyword evidence="11 17" id="KW-0472">Membrane</keyword>
<dbReference type="EMBL" id="AAZO01005173">
    <property type="status" value="NOT_ANNOTATED_CDS"/>
    <property type="molecule type" value="Genomic_DNA"/>
</dbReference>
<evidence type="ECO:0000256" key="6">
    <source>
        <dbReference type="ARBA" id="ARBA00022737"/>
    </source>
</evidence>
<keyword evidence="21" id="KW-1185">Reference proteome</keyword>
<sequence length="2449" mass="280224">MRILVMLLLDTLPMLGNVLLLCFFVFFIFGIVGVQLWEGILRQRCYLKQLPNISYPESLSLHYVEQDKDYICSRPDDNGMHTCDNLPHYKIGEMICNDTAVPNSLNTPTNNSCVNWNQYYTECKSQGSNPFQGTISFDNIGLAWVAIFLVISLEGWTDIMYYVQDAHSFWDWIYFVLLIVIGSFFMINLCLVVIATQFSETKKREMERMRLERARFHSTSTLASSTNNSEPTTCYAEIVKYIAHLWRRTKRRILKKYRVYQYRKQHEHERKLILNQNQTESVGISPSRFSMQFTGGHEGPGPPLHRNNHLYHHHQQRHHHHYHHRQHNFQNAHHPCSHVHHACRYHNNKNRQHNVQGRTSCLSPLISRQADPNDLSDSAPHASPEVSDIDLQNTPRRLVGGNVNSGSLLRVPSVNNTCNDYMIEGSWSGSSFLSPPSLTEQRRKSSVMFCDEVTTLNSTSEAKNICSSEKMTQTDDGDLWQHNKNNSSDNQSATDLAVPEISNEAMTCQELLAFSGVISAALPTGQIALESLFTSLTKGVQERNETNNQRWLESDVCSCCGEPRGTACPFGCPSSEWSIIMDSQKDGIITKNRHHHRTRFKTYASNIGKCIFYCLKRVQRFIKALVEHKYFQQGILLAILFNTLSMGIEYHNQPEELTVIVEISNIVFSGIFAVEMLLKIIAEGPFGYISNGFNVFDGVIVILSIIELCQTFIDGEGNDRAGSSGLSVLRTFRLLRILKLVRFMPNLRRQLFVMLRTMDNVAVFFSLLILFIFIFSILGMNLFGCKFYDVTDDGRKHYDRKNFDSLLWALVTVFQILTQEDWNVVLFNGMEKTSHWAALYFVALMTFGNYVLFNLLVAILVEGFSSERNERREREARELEKQKEKAAEIAAALFEEAARYSPPSESTNESFHNDIKNKWRSAEDIYHPKYKKSKSKVIQGKDNVWKTKPNHSKKEEMNTNEKQDIKCSNVYKGNTHFIPKYCKTTPETQVGPPKITHTAATPQDSPNTTADVIIKDSNTLYPLIRRIAAQMQSSHGSTPRLLKPTNNCNYKKNNNISNSSQQSLGKSVTTTSIKDTLPPHTPRRVYSWRLSRPSLKKKLRRNSGNLEIKNDNQNKEIVLNNNHLRNGHDTPRCNGNLLYSNTIRNDTQSHHKSFNSPQNSIRSKQSTIGIQGSSKKDNLEDGSPSINGIKINGNGLSQNDVYQSKTINVPPTNLTGSIQDENNKNVLKGKSNEDFTAMENIEQIEQNSDNTTTPLTDVIPKVFYCFENTGCFKEREDYSLYLFTPDNKFRQSCIWIVERKWFDNAVLLFIGLNCITLAMERPNIPPHSTERLFLLCANYIFTVVFALEMFVKVIAAGMWYGKDAYFTSGWNIMDGTLVIISIVDLLMSLISESSPRIFGILRVFRLLRSLRPLRVINRAPGLKLVVQTLLSSLRPIGNIVLICCTFFIIFGILGVQLFKGTFYYCEGPRLENVKNKTDCLADSKNQWINRKYNFDDLGKALMSLFVLSSRDGWVNIMYTGLDAVGVDIQPIKNYSEWRLLYFIAFILLVGFFVLNMFVGVVVENFHRCREEQEKEERMIRLAKRAKQMEKKRRKMHEPPYYTNYSKPRLVIHNVVTSKYFDLAIAAVIGLNVVTMAMEFYMMPRPLTYALKIFNYFFTAVFILELFMKLIALGIKLYLKDKWNQLDVAIVFLSIVGIVLEELESKIIPINPTIIRVMRVLRIARVLKLLKMAKGIRALLDTVMQALPQVGNLGLLFFLLFFIFAALGVELFGRLECSDEMPCQGLGEHAHFANFGMAFLTLFRVATGDNWNGIMKDTLRDNCDDNADCVKNCCVSTIIAPIFFVIFVLMAQFVLVNVVVAVLMKHLEESHKQMEDELDMEVELERELQQEQEDLEEEMCLQFLETENNSKGKIKRPLGKILSLPANFIYHSDTPSKDSSLQTDNGTVRRGSAISFHSPYHSRRRQTFHYQGSLLPTSFAVSGFPSIYTTDQENVSNKNAVKDSTKLDNALDNQKHLRRMSSIDYKRRSSLSASNSRRGSLFRPRAELQALIGLSKSAGLMPCPTTKQLLSLTELVIDEKERDKRILRKALSMENRTGSEDITLDYSNSGVLMVPSPYSSDKMLLRLPEDDKFKKSERRPLFRQQKSTEAMEKIEESFGEQNPTSTKSASLHEKRKSISKQISLDNKPSQMERSKEINAEEIALVVQERRTPYIRELRSQTHDFSLDETPFAFTKQENEHRAQIRRQMTTPTISDESPIRKRKHNLVRQDRQEIISSESLTKNSSKDNLPMSVLEKRDLLIRKSEQSSEDVETAETSLSAKETSSSMEKKHEDTIKKTKAPRIKKGKLLEASIETSTSSNSTTVTNVRSDSIISEDVEKDFKTDSKLLKSDDSKSDFDVFEKDKIIDDDNDDGNTNKTGSKELLLDESRNFPYDLTRNDSFKKKETEQKH</sequence>
<feature type="transmembrane region" description="Helical" evidence="17">
    <location>
        <begin position="173"/>
        <end position="198"/>
    </location>
</feature>
<evidence type="ECO:0000256" key="16">
    <source>
        <dbReference type="SAM" id="MobiDB-lite"/>
    </source>
</evidence>
<dbReference type="GO" id="GO:0043005">
    <property type="term" value="C:neuron projection"/>
    <property type="evidence" value="ECO:0007669"/>
    <property type="project" value="TreeGrafter"/>
</dbReference>
<keyword evidence="3" id="KW-0109">Calcium transport</keyword>
<keyword evidence="8" id="KW-0851">Voltage-gated channel</keyword>
<evidence type="ECO:0000256" key="17">
    <source>
        <dbReference type="SAM" id="Phobius"/>
    </source>
</evidence>
<dbReference type="EnsemblMetazoa" id="PHUM422550-RA">
    <property type="protein sequence ID" value="PHUM422550-PA"/>
    <property type="gene ID" value="PHUM422550"/>
</dbReference>
<dbReference type="FunFam" id="1.10.287.70:FF:000018">
    <property type="entry name" value="Voltage-dependent T-type calcium channel subunit alpha"/>
    <property type="match status" value="1"/>
</dbReference>
<feature type="region of interest" description="Disordered" evidence="16">
    <location>
        <begin position="2403"/>
        <end position="2449"/>
    </location>
</feature>
<feature type="region of interest" description="Disordered" evidence="16">
    <location>
        <begin position="1206"/>
        <end position="1225"/>
    </location>
</feature>
<dbReference type="Gene3D" id="1.20.120.350">
    <property type="entry name" value="Voltage-gated potassium channels. Chain C"/>
    <property type="match status" value="3"/>
</dbReference>
<feature type="transmembrane region" description="Helical" evidence="17">
    <location>
        <begin position="1619"/>
        <end position="1640"/>
    </location>
</feature>
<name>E0VSR4_PEDHC</name>
<feature type="domain" description="Ion transport" evidence="18">
    <location>
        <begin position="1617"/>
        <end position="1872"/>
    </location>
</feature>
<feature type="transmembrane region" description="Helical" evidence="17">
    <location>
        <begin position="761"/>
        <end position="783"/>
    </location>
</feature>
<evidence type="ECO:0000256" key="14">
    <source>
        <dbReference type="ARBA" id="ARBA00036634"/>
    </source>
</evidence>
<dbReference type="Gene3D" id="1.10.287.70">
    <property type="match status" value="4"/>
</dbReference>
<feature type="region of interest" description="Disordered" evidence="16">
    <location>
        <begin position="2269"/>
        <end position="2291"/>
    </location>
</feature>
<evidence type="ECO:0000256" key="13">
    <source>
        <dbReference type="ARBA" id="ARBA00023303"/>
    </source>
</evidence>
<feature type="transmembrane region" description="Helical" evidence="17">
    <location>
        <begin position="838"/>
        <end position="864"/>
    </location>
</feature>
<keyword evidence="4" id="KW-0107">Calcium channel</keyword>
<evidence type="ECO:0000256" key="4">
    <source>
        <dbReference type="ARBA" id="ARBA00022673"/>
    </source>
</evidence>
<keyword evidence="15" id="KW-0175">Coiled coil</keyword>
<dbReference type="FunFam" id="1.20.120.350:FF:000008">
    <property type="entry name" value="Voltage-dependent T-type calcium channel subunit alpha"/>
    <property type="match status" value="1"/>
</dbReference>
<dbReference type="CTD" id="8234566"/>
<dbReference type="GO" id="GO:0001518">
    <property type="term" value="C:voltage-gated sodium channel complex"/>
    <property type="evidence" value="ECO:0007669"/>
    <property type="project" value="TreeGrafter"/>
</dbReference>
<evidence type="ECO:0000313" key="21">
    <source>
        <dbReference type="Proteomes" id="UP000009046"/>
    </source>
</evidence>
<feature type="region of interest" description="Disordered" evidence="16">
    <location>
        <begin position="2134"/>
        <end position="2177"/>
    </location>
</feature>
<evidence type="ECO:0000256" key="8">
    <source>
        <dbReference type="ARBA" id="ARBA00022882"/>
    </source>
</evidence>
<feature type="compositionally biased region" description="Low complexity" evidence="16">
    <location>
        <begin position="2029"/>
        <end position="2038"/>
    </location>
</feature>
<evidence type="ECO:0000256" key="3">
    <source>
        <dbReference type="ARBA" id="ARBA00022568"/>
    </source>
</evidence>
<evidence type="ECO:0000256" key="7">
    <source>
        <dbReference type="ARBA" id="ARBA00022837"/>
    </source>
</evidence>
<keyword evidence="5 17" id="KW-0812">Transmembrane</keyword>
<dbReference type="InParanoid" id="E0VSR4"/>
<comment type="catalytic activity">
    <reaction evidence="14">
        <text>Ca(2+)(in) = Ca(2+)(out)</text>
        <dbReference type="Rhea" id="RHEA:29671"/>
        <dbReference type="ChEBI" id="CHEBI:29108"/>
    </reaction>
</comment>
<dbReference type="KEGG" id="phu:Phum_PHUM422550"/>
<feature type="coiled-coil region" evidence="15">
    <location>
        <begin position="1863"/>
        <end position="1900"/>
    </location>
</feature>
<evidence type="ECO:0000256" key="1">
    <source>
        <dbReference type="ARBA" id="ARBA00004141"/>
    </source>
</evidence>
<dbReference type="PANTHER" id="PTHR10037:SF230">
    <property type="entry name" value="CA[2+]-CHANNEL PROTEIN ALPHA[[1]] SUBUNIT T, ISOFORM F"/>
    <property type="match status" value="1"/>
</dbReference>
<feature type="compositionally biased region" description="Low complexity" evidence="16">
    <location>
        <begin position="1052"/>
        <end position="1063"/>
    </location>
</feature>
<organism>
    <name type="scientific">Pediculus humanus subsp. corporis</name>
    <name type="common">Body louse</name>
    <dbReference type="NCBI Taxonomy" id="121224"/>
    <lineage>
        <taxon>Eukaryota</taxon>
        <taxon>Metazoa</taxon>
        <taxon>Ecdysozoa</taxon>
        <taxon>Arthropoda</taxon>
        <taxon>Hexapoda</taxon>
        <taxon>Insecta</taxon>
        <taxon>Pterygota</taxon>
        <taxon>Neoptera</taxon>
        <taxon>Paraneoptera</taxon>
        <taxon>Psocodea</taxon>
        <taxon>Troctomorpha</taxon>
        <taxon>Phthiraptera</taxon>
        <taxon>Anoplura</taxon>
        <taxon>Pediculidae</taxon>
        <taxon>Pediculus</taxon>
    </lineage>
</organism>
<feature type="compositionally biased region" description="Basic residues" evidence="16">
    <location>
        <begin position="2336"/>
        <end position="2345"/>
    </location>
</feature>
<feature type="transmembrane region" description="Helical" evidence="17">
    <location>
        <begin position="12"/>
        <end position="34"/>
    </location>
</feature>
<keyword evidence="7" id="KW-0106">Calcium</keyword>
<feature type="compositionally biased region" description="Polar residues" evidence="16">
    <location>
        <begin position="1064"/>
        <end position="1074"/>
    </location>
</feature>
<dbReference type="OrthoDB" id="416585at2759"/>
<feature type="compositionally biased region" description="Basic and acidic residues" evidence="16">
    <location>
        <begin position="2418"/>
        <end position="2428"/>
    </location>
</feature>
<feature type="region of interest" description="Disordered" evidence="16">
    <location>
        <begin position="467"/>
        <end position="492"/>
    </location>
</feature>
<reference evidence="20" key="3">
    <citation type="submission" date="2020-05" db="UniProtKB">
        <authorList>
            <consortium name="EnsemblMetazoa"/>
        </authorList>
    </citation>
    <scope>IDENTIFICATION</scope>
    <source>
        <strain evidence="20">USDA</strain>
    </source>
</reference>
<evidence type="ECO:0000256" key="12">
    <source>
        <dbReference type="ARBA" id="ARBA00023180"/>
    </source>
</evidence>
<feature type="transmembrane region" description="Helical" evidence="17">
    <location>
        <begin position="1436"/>
        <end position="1458"/>
    </location>
</feature>
<feature type="transmembrane region" description="Helical" evidence="17">
    <location>
        <begin position="803"/>
        <end position="818"/>
    </location>
</feature>
<dbReference type="VEuPathDB" id="VectorBase:PHUM422550"/>
<evidence type="ECO:0000256" key="15">
    <source>
        <dbReference type="SAM" id="Coils"/>
    </source>
</evidence>
<evidence type="ECO:0000256" key="5">
    <source>
        <dbReference type="ARBA" id="ARBA00022692"/>
    </source>
</evidence>
<dbReference type="EMBL" id="DS235756">
    <property type="protein sequence ID" value="EEB16420.1"/>
    <property type="molecule type" value="Genomic_DNA"/>
</dbReference>
<feature type="domain" description="Ion transport" evidence="18">
    <location>
        <begin position="628"/>
        <end position="871"/>
    </location>
</feature>
<dbReference type="RefSeq" id="XP_002429158.1">
    <property type="nucleotide sequence ID" value="XM_002429113.1"/>
</dbReference>
<proteinExistence type="predicted"/>
<reference evidence="19" key="2">
    <citation type="submission" date="2007-04" db="EMBL/GenBank/DDBJ databases">
        <title>The genome of the human body louse.</title>
        <authorList>
            <consortium name="The Human Body Louse Genome Consortium"/>
            <person name="Kirkness E."/>
            <person name="Walenz B."/>
            <person name="Hass B."/>
            <person name="Bruggner R."/>
            <person name="Strausberg R."/>
        </authorList>
    </citation>
    <scope>NUCLEOTIDE SEQUENCE</scope>
    <source>
        <strain evidence="19">USDA</strain>
    </source>
</reference>
<feature type="transmembrane region" description="Helical" evidence="17">
    <location>
        <begin position="1837"/>
        <end position="1863"/>
    </location>
</feature>
<feature type="compositionally biased region" description="Polar residues" evidence="16">
    <location>
        <begin position="2273"/>
        <end position="2286"/>
    </location>
</feature>
<dbReference type="FunFam" id="1.20.120.350:FF:000009">
    <property type="entry name" value="Voltage-dependent T-type calcium channel subunit alpha"/>
    <property type="match status" value="1"/>
</dbReference>
<feature type="compositionally biased region" description="Polar residues" evidence="16">
    <location>
        <begin position="1206"/>
        <end position="1220"/>
    </location>
</feature>
<feature type="transmembrane region" description="Helical" evidence="17">
    <location>
        <begin position="1752"/>
        <end position="1772"/>
    </location>
</feature>
<keyword evidence="10" id="KW-0406">Ion transport</keyword>
<dbReference type="InterPro" id="IPR027359">
    <property type="entry name" value="Volt_channel_dom_sf"/>
</dbReference>
<feature type="compositionally biased region" description="Basic and acidic residues" evidence="16">
    <location>
        <begin position="2326"/>
        <end position="2335"/>
    </location>
</feature>
<dbReference type="HOGENOM" id="CLU_000540_2_2_1"/>
<feature type="region of interest" description="Disordered" evidence="16">
    <location>
        <begin position="2303"/>
        <end position="2369"/>
    </location>
</feature>
<feature type="coiled-coil region" evidence="15">
    <location>
        <begin position="869"/>
        <end position="896"/>
    </location>
</feature>
<feature type="compositionally biased region" description="Polar residues" evidence="16">
    <location>
        <begin position="482"/>
        <end position="492"/>
    </location>
</feature>
<feature type="domain" description="Ion transport" evidence="18">
    <location>
        <begin position="1300"/>
        <end position="1572"/>
    </location>
</feature>
<evidence type="ECO:0000256" key="10">
    <source>
        <dbReference type="ARBA" id="ARBA00023065"/>
    </source>
</evidence>
<dbReference type="GeneID" id="8234566"/>
<feature type="transmembrane region" description="Helical" evidence="17">
    <location>
        <begin position="1339"/>
        <end position="1360"/>
    </location>
</feature>
<dbReference type="InterPro" id="IPR005821">
    <property type="entry name" value="Ion_trans_dom"/>
</dbReference>
<dbReference type="GO" id="GO:0070509">
    <property type="term" value="P:calcium ion import"/>
    <property type="evidence" value="ECO:0007669"/>
    <property type="project" value="TreeGrafter"/>
</dbReference>
<dbReference type="SUPFAM" id="SSF81324">
    <property type="entry name" value="Voltage-gated potassium channels"/>
    <property type="match status" value="4"/>
</dbReference>
<evidence type="ECO:0000256" key="9">
    <source>
        <dbReference type="ARBA" id="ARBA00022989"/>
    </source>
</evidence>
<accession>E0VSR4</accession>
<feature type="compositionally biased region" description="Polar residues" evidence="16">
    <location>
        <begin position="2313"/>
        <end position="2325"/>
    </location>
</feature>
<dbReference type="GO" id="GO:0008332">
    <property type="term" value="F:low voltage-gated calcium channel activity"/>
    <property type="evidence" value="ECO:0007669"/>
    <property type="project" value="TreeGrafter"/>
</dbReference>
<feature type="compositionally biased region" description="Low complexity" evidence="16">
    <location>
        <begin position="2354"/>
        <end position="2368"/>
    </location>
</feature>
<dbReference type="EMBL" id="AAZO01005174">
    <property type="status" value="NOT_ANNOTATED_CDS"/>
    <property type="molecule type" value="Genomic_DNA"/>
</dbReference>
<feature type="transmembrane region" description="Helical" evidence="17">
    <location>
        <begin position="1652"/>
        <end position="1676"/>
    </location>
</feature>
<gene>
    <name evidence="20" type="primary">8234566</name>
    <name evidence="19" type="ORF">Phum_PHUM422550</name>
</gene>
<feature type="region of interest" description="Disordered" evidence="16">
    <location>
        <begin position="2017"/>
        <end position="2038"/>
    </location>
</feature>
<evidence type="ECO:0000256" key="11">
    <source>
        <dbReference type="ARBA" id="ARBA00023136"/>
    </source>
</evidence>
<feature type="region of interest" description="Disordered" evidence="16">
    <location>
        <begin position="1052"/>
        <end position="1082"/>
    </location>
</feature>